<evidence type="ECO:0000313" key="1">
    <source>
        <dbReference type="EMBL" id="EGZ28924.1"/>
    </source>
</evidence>
<organism evidence="1 2">
    <name type="scientific">Phytophthora sojae (strain P6497)</name>
    <name type="common">Soybean stem and root rot agent</name>
    <name type="synonym">Phytophthora megasperma f. sp. glycines</name>
    <dbReference type="NCBI Taxonomy" id="1094619"/>
    <lineage>
        <taxon>Eukaryota</taxon>
        <taxon>Sar</taxon>
        <taxon>Stramenopiles</taxon>
        <taxon>Oomycota</taxon>
        <taxon>Peronosporomycetes</taxon>
        <taxon>Peronosporales</taxon>
        <taxon>Peronosporaceae</taxon>
        <taxon>Phytophthora</taxon>
    </lineage>
</organism>
<dbReference type="GeneID" id="20653480"/>
<accession>G4YMP9</accession>
<dbReference type="InParanoid" id="G4YMP9"/>
<reference evidence="1 2" key="1">
    <citation type="journal article" date="2006" name="Science">
        <title>Phytophthora genome sequences uncover evolutionary origins and mechanisms of pathogenesis.</title>
        <authorList>
            <person name="Tyler B.M."/>
            <person name="Tripathy S."/>
            <person name="Zhang X."/>
            <person name="Dehal P."/>
            <person name="Jiang R.H."/>
            <person name="Aerts A."/>
            <person name="Arredondo F.D."/>
            <person name="Baxter L."/>
            <person name="Bensasson D."/>
            <person name="Beynon J.L."/>
            <person name="Chapman J."/>
            <person name="Damasceno C.M."/>
            <person name="Dorrance A.E."/>
            <person name="Dou D."/>
            <person name="Dickerman A.W."/>
            <person name="Dubchak I.L."/>
            <person name="Garbelotto M."/>
            <person name="Gijzen M."/>
            <person name="Gordon S.G."/>
            <person name="Govers F."/>
            <person name="Grunwald N.J."/>
            <person name="Huang W."/>
            <person name="Ivors K.L."/>
            <person name="Jones R.W."/>
            <person name="Kamoun S."/>
            <person name="Krampis K."/>
            <person name="Lamour K.H."/>
            <person name="Lee M.K."/>
            <person name="McDonald W.H."/>
            <person name="Medina M."/>
            <person name="Meijer H.J."/>
            <person name="Nordberg E.K."/>
            <person name="Maclean D.J."/>
            <person name="Ospina-Giraldo M.D."/>
            <person name="Morris P.F."/>
            <person name="Phuntumart V."/>
            <person name="Putnam N.H."/>
            <person name="Rash S."/>
            <person name="Rose J.K."/>
            <person name="Sakihama Y."/>
            <person name="Salamov A.A."/>
            <person name="Savidor A."/>
            <person name="Scheuring C.F."/>
            <person name="Smith B.M."/>
            <person name="Sobral B.W."/>
            <person name="Terry A."/>
            <person name="Torto-Alalibo T.A."/>
            <person name="Win J."/>
            <person name="Xu Z."/>
            <person name="Zhang H."/>
            <person name="Grigoriev I.V."/>
            <person name="Rokhsar D.S."/>
            <person name="Boore J.L."/>
        </authorList>
    </citation>
    <scope>NUCLEOTIDE SEQUENCE [LARGE SCALE GENOMIC DNA]</scope>
    <source>
        <strain evidence="1 2">P6497</strain>
    </source>
</reference>
<keyword evidence="2" id="KW-1185">Reference proteome</keyword>
<protein>
    <submittedName>
        <fullName evidence="1">Uncharacterized protein</fullName>
    </submittedName>
</protein>
<dbReference type="KEGG" id="psoj:PHYSODRAFT_466817"/>
<dbReference type="EMBL" id="JH159151">
    <property type="protein sequence ID" value="EGZ28924.1"/>
    <property type="molecule type" value="Genomic_DNA"/>
</dbReference>
<dbReference type="AlphaFoldDB" id="G4YMP9"/>
<dbReference type="Proteomes" id="UP000002640">
    <property type="component" value="Unassembled WGS sequence"/>
</dbReference>
<feature type="non-terminal residue" evidence="1">
    <location>
        <position position="1"/>
    </location>
</feature>
<gene>
    <name evidence="1" type="ORF">PHYSODRAFT_466817</name>
</gene>
<sequence length="77" mass="8630">TMRKQASSTGYTNLISHLVTSTPVTPSPLEASQHAPGQTLEAHGFVDQRTMEIYKWIEWIIARNQTLSEADDPMTRS</sequence>
<name>G4YMP9_PHYSP</name>
<proteinExistence type="predicted"/>
<evidence type="ECO:0000313" key="2">
    <source>
        <dbReference type="Proteomes" id="UP000002640"/>
    </source>
</evidence>
<dbReference type="RefSeq" id="XP_009516199.1">
    <property type="nucleotide sequence ID" value="XM_009517904.1"/>
</dbReference>